<feature type="compositionally biased region" description="Basic and acidic residues" evidence="2">
    <location>
        <begin position="99"/>
        <end position="113"/>
    </location>
</feature>
<feature type="coiled-coil region" evidence="1">
    <location>
        <begin position="42"/>
        <end position="76"/>
    </location>
</feature>
<dbReference type="EMBL" id="LCYG01000055">
    <property type="protein sequence ID" value="KLK91381.1"/>
    <property type="molecule type" value="Genomic_DNA"/>
</dbReference>
<reference evidence="3 4" key="1">
    <citation type="submission" date="2015-05" db="EMBL/GenBank/DDBJ databases">
        <title>Draft genome sequence of Microvirga vignae strain BR3299, a novel nitrogen fixing bacteria isolated from Brazil semi-aired region.</title>
        <authorList>
            <person name="Zilli J.E."/>
            <person name="Passos S.R."/>
            <person name="Leite J."/>
            <person name="Baldani J.I."/>
            <person name="Xavier G.R."/>
            <person name="Rumjaneck N.G."/>
            <person name="Simoes-Araujo J.L."/>
        </authorList>
    </citation>
    <scope>NUCLEOTIDE SEQUENCE [LARGE SCALE GENOMIC DNA]</scope>
    <source>
        <strain evidence="3 4">BR3299</strain>
    </source>
</reference>
<feature type="region of interest" description="Disordered" evidence="2">
    <location>
        <begin position="96"/>
        <end position="118"/>
    </location>
</feature>
<dbReference type="AlphaFoldDB" id="A0A0H1R979"/>
<gene>
    <name evidence="3" type="ORF">AA309_19970</name>
</gene>
<sequence>MTNGQYAMAPREPTEEMDRYNAELLCDLAGKINENALLSIRLRTEQAKVKCLQSRLDELTRALTDIVETNDKYVEEDLGFDPEGPLMQRARSALQSTQKEVRSRTRLAPRCDDCPTDGQPCSRCLQAALTPNKEAGR</sequence>
<dbReference type="PATRIC" id="fig|1225564.3.peg.5302"/>
<dbReference type="STRING" id="1225564.AA309_19970"/>
<name>A0A0H1R979_9HYPH</name>
<evidence type="ECO:0000313" key="3">
    <source>
        <dbReference type="EMBL" id="KLK91381.1"/>
    </source>
</evidence>
<accession>A0A0H1R979</accession>
<evidence type="ECO:0000256" key="2">
    <source>
        <dbReference type="SAM" id="MobiDB-lite"/>
    </source>
</evidence>
<comment type="caution">
    <text evidence="3">The sequence shown here is derived from an EMBL/GenBank/DDBJ whole genome shotgun (WGS) entry which is preliminary data.</text>
</comment>
<keyword evidence="4" id="KW-1185">Reference proteome</keyword>
<organism evidence="3 4">
    <name type="scientific">Microvirga vignae</name>
    <dbReference type="NCBI Taxonomy" id="1225564"/>
    <lineage>
        <taxon>Bacteria</taxon>
        <taxon>Pseudomonadati</taxon>
        <taxon>Pseudomonadota</taxon>
        <taxon>Alphaproteobacteria</taxon>
        <taxon>Hyphomicrobiales</taxon>
        <taxon>Methylobacteriaceae</taxon>
        <taxon>Microvirga</taxon>
    </lineage>
</organism>
<evidence type="ECO:0000313" key="4">
    <source>
        <dbReference type="Proteomes" id="UP000035489"/>
    </source>
</evidence>
<evidence type="ECO:0000256" key="1">
    <source>
        <dbReference type="SAM" id="Coils"/>
    </source>
</evidence>
<proteinExistence type="predicted"/>
<dbReference type="RefSeq" id="WP_047190779.1">
    <property type="nucleotide sequence ID" value="NZ_LCYG01000055.1"/>
</dbReference>
<dbReference type="Proteomes" id="UP000035489">
    <property type="component" value="Unassembled WGS sequence"/>
</dbReference>
<keyword evidence="1" id="KW-0175">Coiled coil</keyword>
<protein>
    <submittedName>
        <fullName evidence="3">Uncharacterized protein</fullName>
    </submittedName>
</protein>